<dbReference type="EMBL" id="JADCNM010000010">
    <property type="protein sequence ID" value="KAG0465023.1"/>
    <property type="molecule type" value="Genomic_DNA"/>
</dbReference>
<gene>
    <name evidence="3" type="ORF">HPP92_019187</name>
    <name evidence="2" type="ORF">HPP92_019695</name>
</gene>
<evidence type="ECO:0000256" key="1">
    <source>
        <dbReference type="SAM" id="Phobius"/>
    </source>
</evidence>
<keyword evidence="1" id="KW-0812">Transmembrane</keyword>
<dbReference type="Proteomes" id="UP000639772">
    <property type="component" value="Chromosome 10"/>
</dbReference>
<evidence type="ECO:0000313" key="4">
    <source>
        <dbReference type="Proteomes" id="UP000636800"/>
    </source>
</evidence>
<dbReference type="AlphaFoldDB" id="A0A835PZW0"/>
<keyword evidence="1" id="KW-0472">Membrane</keyword>
<dbReference type="Proteomes" id="UP000636800">
    <property type="component" value="Chromosome 10"/>
</dbReference>
<keyword evidence="4" id="KW-1185">Reference proteome</keyword>
<proteinExistence type="predicted"/>
<protein>
    <submittedName>
        <fullName evidence="2">Uncharacterized protein</fullName>
    </submittedName>
</protein>
<organism evidence="2 4">
    <name type="scientific">Vanilla planifolia</name>
    <name type="common">Vanilla</name>
    <dbReference type="NCBI Taxonomy" id="51239"/>
    <lineage>
        <taxon>Eukaryota</taxon>
        <taxon>Viridiplantae</taxon>
        <taxon>Streptophyta</taxon>
        <taxon>Embryophyta</taxon>
        <taxon>Tracheophyta</taxon>
        <taxon>Spermatophyta</taxon>
        <taxon>Magnoliopsida</taxon>
        <taxon>Liliopsida</taxon>
        <taxon>Asparagales</taxon>
        <taxon>Orchidaceae</taxon>
        <taxon>Vanilloideae</taxon>
        <taxon>Vanilleae</taxon>
        <taxon>Vanilla</taxon>
    </lineage>
</organism>
<reference evidence="4 5" key="1">
    <citation type="journal article" date="2020" name="Nat. Food">
        <title>A phased Vanilla planifolia genome enables genetic improvement of flavour and production.</title>
        <authorList>
            <person name="Hasing T."/>
            <person name="Tang H."/>
            <person name="Brym M."/>
            <person name="Khazi F."/>
            <person name="Huang T."/>
            <person name="Chambers A.H."/>
        </authorList>
    </citation>
    <scope>NUCLEOTIDE SEQUENCE [LARGE SCALE GENOMIC DNA]</scope>
    <source>
        <tissue evidence="2">Leaf</tissue>
    </source>
</reference>
<dbReference type="EMBL" id="JADCNL010000010">
    <property type="protein sequence ID" value="KAG0463626.1"/>
    <property type="molecule type" value="Genomic_DNA"/>
</dbReference>
<keyword evidence="1" id="KW-1133">Transmembrane helix</keyword>
<evidence type="ECO:0000313" key="2">
    <source>
        <dbReference type="EMBL" id="KAG0463626.1"/>
    </source>
</evidence>
<evidence type="ECO:0000313" key="3">
    <source>
        <dbReference type="EMBL" id="KAG0465023.1"/>
    </source>
</evidence>
<dbReference type="OrthoDB" id="785744at2759"/>
<name>A0A835PZW0_VANPL</name>
<feature type="transmembrane region" description="Helical" evidence="1">
    <location>
        <begin position="20"/>
        <end position="40"/>
    </location>
</feature>
<comment type="caution">
    <text evidence="2">The sequence shown here is derived from an EMBL/GenBank/DDBJ whole genome shotgun (WGS) entry which is preliminary data.</text>
</comment>
<sequence>MAIFILELMLEIGHMESGYVGDAVYCVIIAWLSFICWTIFNSCVDEQSTSDRLRRRRRAPPHIGSPEAAASPAVVETVCKVNSF</sequence>
<evidence type="ECO:0000313" key="5">
    <source>
        <dbReference type="Proteomes" id="UP000639772"/>
    </source>
</evidence>
<accession>A0A835PZW0</accession>